<evidence type="ECO:0000313" key="4">
    <source>
        <dbReference type="Proteomes" id="UP000239649"/>
    </source>
</evidence>
<dbReference type="SUPFAM" id="SSF53448">
    <property type="entry name" value="Nucleotide-diphospho-sugar transferases"/>
    <property type="match status" value="2"/>
</dbReference>
<dbReference type="Pfam" id="PF00665">
    <property type="entry name" value="rve"/>
    <property type="match status" value="1"/>
</dbReference>
<dbReference type="Gene3D" id="3.40.50.150">
    <property type="entry name" value="Vaccinia Virus protein VP39"/>
    <property type="match status" value="1"/>
</dbReference>
<feature type="region of interest" description="Disordered" evidence="1">
    <location>
        <begin position="1044"/>
        <end position="1086"/>
    </location>
</feature>
<dbReference type="InterPro" id="IPR012337">
    <property type="entry name" value="RNaseH-like_sf"/>
</dbReference>
<dbReference type="InterPro" id="IPR001584">
    <property type="entry name" value="Integrase_cat-core"/>
</dbReference>
<keyword evidence="4" id="KW-1185">Reference proteome</keyword>
<organism evidence="3 4">
    <name type="scientific">Micractinium conductrix</name>
    <dbReference type="NCBI Taxonomy" id="554055"/>
    <lineage>
        <taxon>Eukaryota</taxon>
        <taxon>Viridiplantae</taxon>
        <taxon>Chlorophyta</taxon>
        <taxon>core chlorophytes</taxon>
        <taxon>Trebouxiophyceae</taxon>
        <taxon>Chlorellales</taxon>
        <taxon>Chlorellaceae</taxon>
        <taxon>Chlorella clade</taxon>
        <taxon>Micractinium</taxon>
    </lineage>
</organism>
<dbReference type="PROSITE" id="PS50994">
    <property type="entry name" value="INTEGRASE"/>
    <property type="match status" value="1"/>
</dbReference>
<dbReference type="InterPro" id="IPR036397">
    <property type="entry name" value="RNaseH_sf"/>
</dbReference>
<dbReference type="SUPFAM" id="SSF53335">
    <property type="entry name" value="S-adenosyl-L-methionine-dependent methyltransferases"/>
    <property type="match status" value="1"/>
</dbReference>
<evidence type="ECO:0000259" key="2">
    <source>
        <dbReference type="PROSITE" id="PS50994"/>
    </source>
</evidence>
<sequence length="1333" mass="145150">MKLKSGTSNGWVAKARRVQHPRLLAALASVLLLLAAGGWGLLRGAAYSAFRIAYYDWDPTGLMYARIDTRFPSPSCCAGGACAAPRTGRTAVLTFLRSDNYLPLLQQLECTLRRSNPGVEFGVLMVPGELGAEALAWMERKNLTRLEVPPLYYPNAFNPRYGACWLKLRALNLTQYDSVLLIDSDMAVTGDLSPLFSLPVEFAASWDQPKVLGRWGPFLKGINGGLLLLRPCPAMLDHMMALLEAEPRLRFTYGAAEQDFLTWYFRFTGMMLPVEYNTMASDSLDGNLTLGGRRPVVVHFTQHKPLLLLGAGGGRVARRAAQNTFRHFYYAFDPTLFGRDDTRFPSPSCCAGGACTVPRTGRTAVLTLVRSDNYLPLLQQLECTLRRSNPGVEFGVLMVPGELGAEALAWMERKNLTRLEVPPLYYPNAFTPRYGRNWLKLRPFGLTQYDAVVLVDTDVAVAGDLSPLFSLPVEFAASWDQTTVLGRWGPRLAGVNSGVMLVRPCTALLDHMLSVLDTHPKLRFTHGGAEQDFLNWYFRFTGMVLPVEYNTMASDSLDGNMTLGGRSALEVGQAVCSQRRQLTAGLSPLAGGRWGSEGGGSGSGSTVEASQGARAILKQAIADLGVRSMIDVPCGAMVWMPLLLEEVEKEQPGFRYLGLDITASVVKKNQATFATQENWRFGVFDLTSQALPRGFDLIHTRDALQHLSCRSIVAALRTLATSNARYLLPKELSNRLLRQFHLDKTIDGKEVLLRSVSRNDELGIAVSRKVLVVAAEEVPAFFAKHHGIQGQGWNSPARLFHHLHHAVPTQLMPAPGGQPRLVHGAEGFTVETAKAWCTECPVRADMAAKKPAEKRVVHPIVAIMTLMHLAADLIDLGAGRDERYRYVLVVIDVFSRYCWLYPLASKTTIGVARHLYFQFMRTQVPAKLQTDNGLEFCGKEVKELCELFNVRHAKSMPGHPETNGCVERKNRELKNKIRALLMACPLFDWAFHVLTVMQMVNNSPTSALGGMAPTKALFGTLPSNMNLPLLDDIVRLLGFTSSAEANDADTPPAPATRKGSAAQPKRRRTLSELVLPSDSEDEASDDAALDEATLQIAAAASPLGRRSTRTNAGGRLSQLVADELLDEAGEVPTRALPQRATAMRSPSGKRRAATSLLDQLAAIAAECDAADELDKVDDSSDGAGTSADAEAAAILTAHHGAHQEQVLALHVRNRQRIRSQGGKGGAEFDIGDAVLLKPASMGKVGTSTIQRKRLTCRVVGVAEQTGKYHLRCNTGLLKGTYGGGEVLRPAPAESAAELNFAADADSSEAPLVTLTAAVNAELLVTAGGKRRRT</sequence>
<evidence type="ECO:0000256" key="1">
    <source>
        <dbReference type="SAM" id="MobiDB-lite"/>
    </source>
</evidence>
<proteinExistence type="predicted"/>
<feature type="domain" description="Integrase catalytic" evidence="2">
    <location>
        <begin position="855"/>
        <end position="1021"/>
    </location>
</feature>
<gene>
    <name evidence="3" type="ORF">C2E20_3486</name>
</gene>
<reference evidence="3 4" key="1">
    <citation type="journal article" date="2018" name="Plant J.">
        <title>Genome sequences of Chlorella sorokiniana UTEX 1602 and Micractinium conductrix SAG 241.80: implications to maltose excretion by a green alga.</title>
        <authorList>
            <person name="Arriola M.B."/>
            <person name="Velmurugan N."/>
            <person name="Zhang Y."/>
            <person name="Plunkett M.H."/>
            <person name="Hondzo H."/>
            <person name="Barney B.M."/>
        </authorList>
    </citation>
    <scope>NUCLEOTIDE SEQUENCE [LARGE SCALE GENOMIC DNA]</scope>
    <source>
        <strain evidence="3 4">SAG 241.80</strain>
    </source>
</reference>
<dbReference type="SUPFAM" id="SSF53098">
    <property type="entry name" value="Ribonuclease H-like"/>
    <property type="match status" value="1"/>
</dbReference>
<comment type="caution">
    <text evidence="3">The sequence shown here is derived from an EMBL/GenBank/DDBJ whole genome shotgun (WGS) entry which is preliminary data.</text>
</comment>
<evidence type="ECO:0000313" key="3">
    <source>
        <dbReference type="EMBL" id="PSC73278.1"/>
    </source>
</evidence>
<dbReference type="STRING" id="554055.A0A2P6VGT1"/>
<dbReference type="Gene3D" id="3.30.420.10">
    <property type="entry name" value="Ribonuclease H-like superfamily/Ribonuclease H"/>
    <property type="match status" value="1"/>
</dbReference>
<dbReference type="InterPro" id="IPR029044">
    <property type="entry name" value="Nucleotide-diphossugar_trans"/>
</dbReference>
<dbReference type="Proteomes" id="UP000239649">
    <property type="component" value="Unassembled WGS sequence"/>
</dbReference>
<dbReference type="OrthoDB" id="1166510at2759"/>
<protein>
    <submittedName>
        <fullName evidence="3">SCAN domain-containing 3-like</fullName>
    </submittedName>
</protein>
<dbReference type="InterPro" id="IPR029063">
    <property type="entry name" value="SAM-dependent_MTases_sf"/>
</dbReference>
<name>A0A2P6VGT1_9CHLO</name>
<accession>A0A2P6VGT1</accession>
<dbReference type="Gene3D" id="3.90.550.10">
    <property type="entry name" value="Spore Coat Polysaccharide Biosynthesis Protein SpsA, Chain A"/>
    <property type="match status" value="2"/>
</dbReference>
<dbReference type="EMBL" id="LHPF02000007">
    <property type="protein sequence ID" value="PSC73278.1"/>
    <property type="molecule type" value="Genomic_DNA"/>
</dbReference>
<dbReference type="GO" id="GO:0003676">
    <property type="term" value="F:nucleic acid binding"/>
    <property type="evidence" value="ECO:0007669"/>
    <property type="project" value="InterPro"/>
</dbReference>
<dbReference type="InterPro" id="IPR050587">
    <property type="entry name" value="GNT1/Glycosyltrans_8"/>
</dbReference>
<dbReference type="GO" id="GO:0015074">
    <property type="term" value="P:DNA integration"/>
    <property type="evidence" value="ECO:0007669"/>
    <property type="project" value="InterPro"/>
</dbReference>
<dbReference type="PANTHER" id="PTHR11183">
    <property type="entry name" value="GLYCOGENIN SUBFAMILY MEMBER"/>
    <property type="match status" value="1"/>
</dbReference>